<gene>
    <name evidence="2" type="ordered locus">Thein_0106</name>
</gene>
<dbReference type="PaxDb" id="667014-Thein_0106"/>
<feature type="binding site" evidence="1">
    <location>
        <position position="256"/>
    </location>
    <ligand>
        <name>Mg(2+)</name>
        <dbReference type="ChEBI" id="CHEBI:18420"/>
        <label>1</label>
    </ligand>
</feature>
<dbReference type="HOGENOM" id="CLU_024566_8_2_0"/>
<accession>F8A8U4</accession>
<organism evidence="2 3">
    <name type="scientific">Thermodesulfatator indicus (strain DSM 15286 / JCM 11887 / CIR29812)</name>
    <dbReference type="NCBI Taxonomy" id="667014"/>
    <lineage>
        <taxon>Bacteria</taxon>
        <taxon>Pseudomonadati</taxon>
        <taxon>Thermodesulfobacteriota</taxon>
        <taxon>Thermodesulfobacteria</taxon>
        <taxon>Thermodesulfobacteriales</taxon>
        <taxon>Thermodesulfatatoraceae</taxon>
        <taxon>Thermodesulfatator</taxon>
    </lineage>
</organism>
<feature type="binding site" evidence="1">
    <location>
        <position position="54"/>
    </location>
    <ligand>
        <name>Mg(2+)</name>
        <dbReference type="ChEBI" id="CHEBI:18420"/>
        <label>1</label>
    </ligand>
</feature>
<keyword evidence="3" id="KW-1185">Reference proteome</keyword>
<dbReference type="SUPFAM" id="SSF101478">
    <property type="entry name" value="ADP-ribosylglycohydrolase"/>
    <property type="match status" value="1"/>
</dbReference>
<dbReference type="GO" id="GO:0046872">
    <property type="term" value="F:metal ion binding"/>
    <property type="evidence" value="ECO:0007669"/>
    <property type="project" value="UniProtKB-KW"/>
</dbReference>
<reference evidence="2 3" key="2">
    <citation type="journal article" date="2012" name="Stand. Genomic Sci.">
        <title>Complete genome sequence of the thermophilic sulfate-reducing ocean bacterium Thermodesulfatator indicus type strain (CIR29812(T)).</title>
        <authorList>
            <person name="Anderson I."/>
            <person name="Saunders E."/>
            <person name="Lapidus A."/>
            <person name="Nolan M."/>
            <person name="Lucas S."/>
            <person name="Tice H."/>
            <person name="Del Rio T.G."/>
            <person name="Cheng J.F."/>
            <person name="Han C."/>
            <person name="Tapia R."/>
            <person name="Goodwin L.A."/>
            <person name="Pitluck S."/>
            <person name="Liolios K."/>
            <person name="Mavromatis K."/>
            <person name="Pagani I."/>
            <person name="Ivanova N."/>
            <person name="Mikhailova N."/>
            <person name="Pati A."/>
            <person name="Chen A."/>
            <person name="Palaniappan K."/>
            <person name="Land M."/>
            <person name="Hauser L."/>
            <person name="Jeffries C.D."/>
            <person name="Chang Y.J."/>
            <person name="Brambilla E.M."/>
            <person name="Rohde M."/>
            <person name="Spring S."/>
            <person name="Goker M."/>
            <person name="Detter J.C."/>
            <person name="Woyke T."/>
            <person name="Bristow J."/>
            <person name="Eisen J.A."/>
            <person name="Markowitz V."/>
            <person name="Hugenholtz P."/>
            <person name="Kyrpides N.C."/>
            <person name="Klenk H.P."/>
        </authorList>
    </citation>
    <scope>NUCLEOTIDE SEQUENCE [LARGE SCALE GENOMIC DNA]</scope>
    <source>
        <strain evidence="3">DSM 15286 / JCM 11887 / CIR29812</strain>
    </source>
</reference>
<dbReference type="PANTHER" id="PTHR16222">
    <property type="entry name" value="ADP-RIBOSYLGLYCOHYDROLASE"/>
    <property type="match status" value="1"/>
</dbReference>
<protein>
    <submittedName>
        <fullName evidence="2">ADP-ribosylation/Crystallin J1</fullName>
    </submittedName>
</protein>
<dbReference type="InParanoid" id="F8A8U4"/>
<keyword evidence="1" id="KW-0460">Magnesium</keyword>
<dbReference type="eggNOG" id="COG1397">
    <property type="taxonomic scope" value="Bacteria"/>
</dbReference>
<feature type="binding site" evidence="1">
    <location>
        <position position="52"/>
    </location>
    <ligand>
        <name>Mg(2+)</name>
        <dbReference type="ChEBI" id="CHEBI:18420"/>
        <label>1</label>
    </ligand>
</feature>
<dbReference type="InterPro" id="IPR005502">
    <property type="entry name" value="Ribosyl_crysJ1"/>
</dbReference>
<proteinExistence type="predicted"/>
<dbReference type="PATRIC" id="fig|667014.3.peg.110"/>
<dbReference type="FunCoup" id="F8A8U4">
    <property type="interactions" value="155"/>
</dbReference>
<dbReference type="RefSeq" id="WP_013906738.1">
    <property type="nucleotide sequence ID" value="NC_015681.1"/>
</dbReference>
<dbReference type="Gene3D" id="1.10.4080.10">
    <property type="entry name" value="ADP-ribosylation/Crystallin J1"/>
    <property type="match status" value="1"/>
</dbReference>
<keyword evidence="1" id="KW-0479">Metal-binding</keyword>
<feature type="binding site" evidence="1">
    <location>
        <position position="255"/>
    </location>
    <ligand>
        <name>Mg(2+)</name>
        <dbReference type="ChEBI" id="CHEBI:18420"/>
        <label>1</label>
    </ligand>
</feature>
<feature type="binding site" evidence="1">
    <location>
        <position position="253"/>
    </location>
    <ligand>
        <name>Mg(2+)</name>
        <dbReference type="ChEBI" id="CHEBI:18420"/>
        <label>1</label>
    </ligand>
</feature>
<dbReference type="InterPro" id="IPR050792">
    <property type="entry name" value="ADP-ribosylglycohydrolase"/>
</dbReference>
<reference evidence="3" key="1">
    <citation type="submission" date="2011-04" db="EMBL/GenBank/DDBJ databases">
        <title>The complete genome of Thermodesulfatator indicus DSM 15286.</title>
        <authorList>
            <person name="Lucas S."/>
            <person name="Copeland A."/>
            <person name="Lapidus A."/>
            <person name="Bruce D."/>
            <person name="Goodwin L."/>
            <person name="Pitluck S."/>
            <person name="Peters L."/>
            <person name="Kyrpides N."/>
            <person name="Mavromatis K."/>
            <person name="Pagani I."/>
            <person name="Ivanova N."/>
            <person name="Saunders L."/>
            <person name="Detter J.C."/>
            <person name="Tapia R."/>
            <person name="Han C."/>
            <person name="Land M."/>
            <person name="Hauser L."/>
            <person name="Markowitz V."/>
            <person name="Cheng J.-F."/>
            <person name="Hugenholtz P."/>
            <person name="Woyke T."/>
            <person name="Wu D."/>
            <person name="Spring S."/>
            <person name="Schroeder M."/>
            <person name="Brambilla E."/>
            <person name="Klenk H.-P."/>
            <person name="Eisen J.A."/>
        </authorList>
    </citation>
    <scope>NUCLEOTIDE SEQUENCE [LARGE SCALE GENOMIC DNA]</scope>
    <source>
        <strain evidence="3">DSM 15286 / JCM 11887 / CIR29812</strain>
    </source>
</reference>
<dbReference type="Pfam" id="PF03747">
    <property type="entry name" value="ADP_ribosyl_GH"/>
    <property type="match status" value="1"/>
</dbReference>
<dbReference type="PANTHER" id="PTHR16222:SF12">
    <property type="entry name" value="ADP-RIBOSYLGLYCOHYDROLASE-RELATED"/>
    <property type="match status" value="1"/>
</dbReference>
<evidence type="ECO:0000313" key="2">
    <source>
        <dbReference type="EMBL" id="AEH43991.1"/>
    </source>
</evidence>
<name>F8A8U4_THEID</name>
<dbReference type="AlphaFoldDB" id="F8A8U4"/>
<dbReference type="Proteomes" id="UP000006793">
    <property type="component" value="Chromosome"/>
</dbReference>
<dbReference type="OrthoDB" id="9798107at2"/>
<evidence type="ECO:0000256" key="1">
    <source>
        <dbReference type="PIRSR" id="PIRSR605502-1"/>
    </source>
</evidence>
<feature type="binding site" evidence="1">
    <location>
        <position position="53"/>
    </location>
    <ligand>
        <name>Mg(2+)</name>
        <dbReference type="ChEBI" id="CHEBI:18420"/>
        <label>1</label>
    </ligand>
</feature>
<dbReference type="InterPro" id="IPR036705">
    <property type="entry name" value="Ribosyl_crysJ1_sf"/>
</dbReference>
<dbReference type="EMBL" id="CP002683">
    <property type="protein sequence ID" value="AEH43991.1"/>
    <property type="molecule type" value="Genomic_DNA"/>
</dbReference>
<evidence type="ECO:0000313" key="3">
    <source>
        <dbReference type="Proteomes" id="UP000006793"/>
    </source>
</evidence>
<comment type="cofactor">
    <cofactor evidence="1">
        <name>Mg(2+)</name>
        <dbReference type="ChEBI" id="CHEBI:18420"/>
    </cofactor>
    <text evidence="1">Binds 2 magnesium ions per subunit.</text>
</comment>
<dbReference type="KEGG" id="tid:Thein_0106"/>
<sequence>MTLRERYTGCLLGLAVGDALGAPLEFQARDLFEPVTDMIGGGPHFLEPGQWTDDTSMALCLAESLIEKGGFDPHDQMERYCRWYEEGYLSSTGVCFDIGNTVKKALEKFRQTGNPFAGSKDPWSAGNGCIMRLAPVPMFFYPDIEKAEWYAQESARTTHGAQECLDAARLFARMLIRALAGKPKEEILLADSENFEASPKILDIARGAYFEKEEYEIRGTGYVVESLEAALWCFWQSESFEEAVLMAINLGDDADTTGAVCGQIAGAYYGEKAIPERWLKKLTMAEKIRNTALKLLEAATRRSEK</sequence>
<dbReference type="STRING" id="667014.Thein_0106"/>